<reference evidence="2" key="1">
    <citation type="submission" date="2023-06" db="EMBL/GenBank/DDBJ databases">
        <authorList>
            <person name="Noh H."/>
        </authorList>
    </citation>
    <scope>NUCLEOTIDE SEQUENCE</scope>
    <source>
        <strain evidence="2">DUCC20226</strain>
    </source>
</reference>
<sequence>MDCSAPPYQLFHARFYEPLSHPDSIRILTVFECDNEQDDIEGYISEVRLSDSRNDDEGYTALSYAWGDRKFTHEIWIGDQRLLIGANLDSALRHLRLQDGPIRLWVDAVCMNLEDLDERNHQVQQMRNIFSAACETIIWLGELDGGNTSVAAWNFLERHSPWALNDRHEHDETLPTKLDEELLSFRGELRDVEIDVLSRPWFRRQWAVQEIVVSRNLSIQCGNRRVPWDGFCKAVLLSERHHDRYGFSIRDDDKTNIVRHMHRARVEYLRHRGLDEFLPSWQLPESNGSPPGVLNIFKLLQRGRYLETADARDNIFGVLGIAEGIDTNDPRFRIDYRLSPQDLYTNFAKNIIEATGSFEILSYVALSAMGGGHRAAITTPSWIPNWDYCGPATSRSLSYRSQLTILDTLPTESEEETESRRIRVANSNIKWSQSEAEATSLGSMEVTGRILGRIGAVSHSIWLDNNYEALFKHAKDIAEDEAENFILQMAVWVRKLLFADHGINFKATVDFINKVKANSVHREQLASPKEDGPSLSEEFWEAENVETQIHRHLKQATIQSPNIPVQQHLYRRGQGTAYGSGQNLDVDVPPARMYLIDEGSIVDSRRLAICEPCTSAESAGSMQAEGQLALVPTKARKGDVVIQISGARVPFVVREHDWSEITATTDVDSLSEEGSDVDALSEEGLGDYVVVGPRSWKIVGDCVLNGFEELSEDAMDMRFRLV</sequence>
<dbReference type="InterPro" id="IPR052895">
    <property type="entry name" value="HetReg/Transcr_Mod"/>
</dbReference>
<dbReference type="PANTHER" id="PTHR24148">
    <property type="entry name" value="ANKYRIN REPEAT DOMAIN-CONTAINING PROTEIN 39 HOMOLOG-RELATED"/>
    <property type="match status" value="1"/>
</dbReference>
<dbReference type="AlphaFoldDB" id="A0AAD9SVE4"/>
<gene>
    <name evidence="2" type="ORF">N8I77_002744</name>
</gene>
<dbReference type="EMBL" id="JAUJFL010000001">
    <property type="protein sequence ID" value="KAK2616025.1"/>
    <property type="molecule type" value="Genomic_DNA"/>
</dbReference>
<evidence type="ECO:0000259" key="1">
    <source>
        <dbReference type="Pfam" id="PF06985"/>
    </source>
</evidence>
<keyword evidence="3" id="KW-1185">Reference proteome</keyword>
<accession>A0AAD9SVE4</accession>
<dbReference type="Proteomes" id="UP001265746">
    <property type="component" value="Unassembled WGS sequence"/>
</dbReference>
<evidence type="ECO:0000313" key="2">
    <source>
        <dbReference type="EMBL" id="KAK2616025.1"/>
    </source>
</evidence>
<feature type="domain" description="Heterokaryon incompatibility" evidence="1">
    <location>
        <begin position="59"/>
        <end position="210"/>
    </location>
</feature>
<protein>
    <recommendedName>
        <fullName evidence="1">Heterokaryon incompatibility domain-containing protein</fullName>
    </recommendedName>
</protein>
<dbReference type="PANTHER" id="PTHR24148:SF64">
    <property type="entry name" value="HETEROKARYON INCOMPATIBILITY DOMAIN-CONTAINING PROTEIN"/>
    <property type="match status" value="1"/>
</dbReference>
<comment type="caution">
    <text evidence="2">The sequence shown here is derived from an EMBL/GenBank/DDBJ whole genome shotgun (WGS) entry which is preliminary data.</text>
</comment>
<name>A0AAD9SVE4_PHOAM</name>
<organism evidence="2 3">
    <name type="scientific">Phomopsis amygdali</name>
    <name type="common">Fusicoccum amygdali</name>
    <dbReference type="NCBI Taxonomy" id="1214568"/>
    <lineage>
        <taxon>Eukaryota</taxon>
        <taxon>Fungi</taxon>
        <taxon>Dikarya</taxon>
        <taxon>Ascomycota</taxon>
        <taxon>Pezizomycotina</taxon>
        <taxon>Sordariomycetes</taxon>
        <taxon>Sordariomycetidae</taxon>
        <taxon>Diaporthales</taxon>
        <taxon>Diaporthaceae</taxon>
        <taxon>Diaporthe</taxon>
    </lineage>
</organism>
<dbReference type="InterPro" id="IPR010730">
    <property type="entry name" value="HET"/>
</dbReference>
<dbReference type="Pfam" id="PF06985">
    <property type="entry name" value="HET"/>
    <property type="match status" value="1"/>
</dbReference>
<proteinExistence type="predicted"/>
<evidence type="ECO:0000313" key="3">
    <source>
        <dbReference type="Proteomes" id="UP001265746"/>
    </source>
</evidence>